<organism evidence="9 10">
    <name type="scientific">Anoxybacillus andreesenii</name>
    <dbReference type="NCBI Taxonomy" id="1325932"/>
    <lineage>
        <taxon>Bacteria</taxon>
        <taxon>Bacillati</taxon>
        <taxon>Bacillota</taxon>
        <taxon>Bacilli</taxon>
        <taxon>Bacillales</taxon>
        <taxon>Anoxybacillaceae</taxon>
        <taxon>Anoxybacillus</taxon>
    </lineage>
</organism>
<feature type="transmembrane region" description="Helical" evidence="7">
    <location>
        <begin position="47"/>
        <end position="64"/>
    </location>
</feature>
<dbReference type="Proteomes" id="UP001231362">
    <property type="component" value="Unassembled WGS sequence"/>
</dbReference>
<feature type="transmembrane region" description="Helical" evidence="7">
    <location>
        <begin position="479"/>
        <end position="496"/>
    </location>
</feature>
<dbReference type="Pfam" id="PF03772">
    <property type="entry name" value="Competence"/>
    <property type="match status" value="1"/>
</dbReference>
<feature type="transmembrane region" description="Helical" evidence="7">
    <location>
        <begin position="265"/>
        <end position="295"/>
    </location>
</feature>
<evidence type="ECO:0000256" key="7">
    <source>
        <dbReference type="SAM" id="Phobius"/>
    </source>
</evidence>
<dbReference type="InterPro" id="IPR025405">
    <property type="entry name" value="DUF4131"/>
</dbReference>
<feature type="region of interest" description="Disordered" evidence="6">
    <location>
        <begin position="776"/>
        <end position="797"/>
    </location>
</feature>
<feature type="transmembrane region" description="Helical" evidence="7">
    <location>
        <begin position="307"/>
        <end position="326"/>
    </location>
</feature>
<comment type="caution">
    <text evidence="9">The sequence shown here is derived from an EMBL/GenBank/DDBJ whole genome shotgun (WGS) entry which is preliminary data.</text>
</comment>
<evidence type="ECO:0000256" key="4">
    <source>
        <dbReference type="ARBA" id="ARBA00022989"/>
    </source>
</evidence>
<dbReference type="NCBIfam" id="TIGR00361">
    <property type="entry name" value="ComEC_Rec2"/>
    <property type="match status" value="1"/>
</dbReference>
<dbReference type="InterPro" id="IPR001279">
    <property type="entry name" value="Metallo-B-lactamas"/>
</dbReference>
<dbReference type="Pfam" id="PF13567">
    <property type="entry name" value="DUF4131"/>
    <property type="match status" value="1"/>
</dbReference>
<dbReference type="NCBIfam" id="TIGR00360">
    <property type="entry name" value="ComEC_N-term"/>
    <property type="match status" value="1"/>
</dbReference>
<evidence type="ECO:0000256" key="6">
    <source>
        <dbReference type="SAM" id="MobiDB-lite"/>
    </source>
</evidence>
<keyword evidence="2" id="KW-1003">Cell membrane</keyword>
<dbReference type="InterPro" id="IPR004797">
    <property type="entry name" value="Competence_ComEC/Rec2"/>
</dbReference>
<comment type="subcellular location">
    <subcellularLocation>
        <location evidence="1">Cell membrane</location>
        <topology evidence="1">Multi-pass membrane protein</topology>
    </subcellularLocation>
</comment>
<dbReference type="InterPro" id="IPR052159">
    <property type="entry name" value="Competence_DNA_uptake"/>
</dbReference>
<evidence type="ECO:0000256" key="1">
    <source>
        <dbReference type="ARBA" id="ARBA00004651"/>
    </source>
</evidence>
<evidence type="ECO:0000256" key="2">
    <source>
        <dbReference type="ARBA" id="ARBA00022475"/>
    </source>
</evidence>
<evidence type="ECO:0000256" key="5">
    <source>
        <dbReference type="ARBA" id="ARBA00023136"/>
    </source>
</evidence>
<dbReference type="SUPFAM" id="SSF56281">
    <property type="entry name" value="Metallo-hydrolase/oxidoreductase"/>
    <property type="match status" value="1"/>
</dbReference>
<feature type="transmembrane region" description="Helical" evidence="7">
    <location>
        <begin position="332"/>
        <end position="350"/>
    </location>
</feature>
<name>A0ABT9V516_9BACL</name>
<dbReference type="PANTHER" id="PTHR30619">
    <property type="entry name" value="DNA INTERNALIZATION/COMPETENCE PROTEIN COMEC/REC2"/>
    <property type="match status" value="1"/>
</dbReference>
<dbReference type="PANTHER" id="PTHR30619:SF1">
    <property type="entry name" value="RECOMBINATION PROTEIN 2"/>
    <property type="match status" value="1"/>
</dbReference>
<protein>
    <submittedName>
        <fullName evidence="9">Competence protein ComEC</fullName>
    </submittedName>
</protein>
<feature type="transmembrane region" description="Helical" evidence="7">
    <location>
        <begin position="7"/>
        <end position="35"/>
    </location>
</feature>
<dbReference type="InterPro" id="IPR035681">
    <property type="entry name" value="ComA-like_MBL"/>
</dbReference>
<dbReference type="Gene3D" id="3.60.15.10">
    <property type="entry name" value="Ribonuclease Z/Hydroxyacylglutathione hydrolase-like"/>
    <property type="match status" value="1"/>
</dbReference>
<dbReference type="InterPro" id="IPR004477">
    <property type="entry name" value="ComEC_N"/>
</dbReference>
<dbReference type="Pfam" id="PF00753">
    <property type="entry name" value="Lactamase_B"/>
    <property type="match status" value="1"/>
</dbReference>
<dbReference type="PROSITE" id="PS51257">
    <property type="entry name" value="PROKAR_LIPOPROTEIN"/>
    <property type="match status" value="1"/>
</dbReference>
<keyword evidence="5 7" id="KW-0472">Membrane</keyword>
<dbReference type="EMBL" id="JAUSTU010000010">
    <property type="protein sequence ID" value="MDQ0156028.1"/>
    <property type="molecule type" value="Genomic_DNA"/>
</dbReference>
<feature type="domain" description="Metallo-beta-lactamase" evidence="8">
    <location>
        <begin position="512"/>
        <end position="723"/>
    </location>
</feature>
<evidence type="ECO:0000313" key="9">
    <source>
        <dbReference type="EMBL" id="MDQ0156028.1"/>
    </source>
</evidence>
<keyword evidence="4 7" id="KW-1133">Transmembrane helix</keyword>
<dbReference type="SMART" id="SM00849">
    <property type="entry name" value="Lactamase_B"/>
    <property type="match status" value="1"/>
</dbReference>
<proteinExistence type="predicted"/>
<dbReference type="InterPro" id="IPR036866">
    <property type="entry name" value="RibonucZ/Hydroxyglut_hydro"/>
</dbReference>
<feature type="transmembrane region" description="Helical" evidence="7">
    <location>
        <begin position="230"/>
        <end position="253"/>
    </location>
</feature>
<feature type="transmembrane region" description="Helical" evidence="7">
    <location>
        <begin position="416"/>
        <end position="439"/>
    </location>
</feature>
<sequence length="797" mass="90273">MKGKWLFISIAVLLGCLYGLYGSIFIPAFFLFYLLFLKMVRKFSTKHLFYILGFFLLFATRAGAEETLNQTQLTGSESDFTLTLEEPMKLDGNFFSAYGVDAETKEKLVIQYRLSNIKEKEEVGRLRVGSTCKVKGELKVPEPPRNPNAFHYANYLRHEKIFWILKAKEVNSCTQENSPLIFIQNIRKKGIQYIHTHFPTDTAPLASALVFGDRSSIEEDLITAYQRLGIVHLLAISGLHVGMLVGILFYVGIRVGIPRERMTNFLIAFLPVYIILTGGAPSVIRACFMMILALLLSKIHQSKLHTIDILSIVFVVYVFLQPYVIFDIGFQLSFLVTFSLLLSSPIIAKYTLKPVHLLLSTSLISQLASIPILLYHFYEFSLSSLLVNVLYIPLFSVIILPTLLVLYLLHMVVGNTLYPLLSFVDFCLSLLNESTLFLAKFPFNTLVLGRPDFILLFLYCMGIPYSLYRWEKAKTIKQFAIALLVPFILLFFHYATGKMNPNGEVTMIDVGQGDSILIKLPLNQGTYLIDTGGTMVFPSEEWEKRRDPFEVGKDILVPFLKSKGITKLDKLILTHGDMDHMGGASAVLQNLTVKEVVLPDVKEKSELESNVVELCEKEKIPIRYGKKGDGWRVNDFSFRIMSPGSNDHLERNDQSIVLYIVLGGKRWLFTGDLEATGENKLVSSFPKLTADILKAGHHGSKTSTSEELLDHIHPKAALISAGVNNRFGHPHQEVTERLEQRKIKVFRTDLHGAVTYQFKGKRGTFFTELHTMKQRGEYSQEQPCSRIVPNSKRDCNR</sequence>
<feature type="transmembrane region" description="Helical" evidence="7">
    <location>
        <begin position="451"/>
        <end position="467"/>
    </location>
</feature>
<evidence type="ECO:0000313" key="10">
    <source>
        <dbReference type="Proteomes" id="UP001231362"/>
    </source>
</evidence>
<keyword evidence="10" id="KW-1185">Reference proteome</keyword>
<reference evidence="9 10" key="1">
    <citation type="submission" date="2023-07" db="EMBL/GenBank/DDBJ databases">
        <title>Genomic Encyclopedia of Type Strains, Phase IV (KMG-IV): sequencing the most valuable type-strain genomes for metagenomic binning, comparative biology and taxonomic classification.</title>
        <authorList>
            <person name="Goeker M."/>
        </authorList>
    </citation>
    <scope>NUCLEOTIDE SEQUENCE [LARGE SCALE GENOMIC DNA]</scope>
    <source>
        <strain evidence="9 10">DSM 23948</strain>
    </source>
</reference>
<gene>
    <name evidence="9" type="ORF">J2S07_002346</name>
</gene>
<feature type="transmembrane region" description="Helical" evidence="7">
    <location>
        <begin position="390"/>
        <end position="409"/>
    </location>
</feature>
<accession>A0ABT9V516</accession>
<feature type="transmembrane region" description="Helical" evidence="7">
    <location>
        <begin position="357"/>
        <end position="378"/>
    </location>
</feature>
<dbReference type="RefSeq" id="WP_307150551.1">
    <property type="nucleotide sequence ID" value="NZ_JAUSTU010000010.1"/>
</dbReference>
<evidence type="ECO:0000259" key="8">
    <source>
        <dbReference type="SMART" id="SM00849"/>
    </source>
</evidence>
<evidence type="ECO:0000256" key="3">
    <source>
        <dbReference type="ARBA" id="ARBA00022692"/>
    </source>
</evidence>
<dbReference type="CDD" id="cd07731">
    <property type="entry name" value="ComA-like_MBL-fold"/>
    <property type="match status" value="1"/>
</dbReference>
<keyword evidence="3 7" id="KW-0812">Transmembrane</keyword>